<evidence type="ECO:0000313" key="4">
    <source>
        <dbReference type="Proteomes" id="UP000310458"/>
    </source>
</evidence>
<comment type="similarity">
    <text evidence="1">Belongs to the amidase family.</text>
</comment>
<feature type="domain" description="Amidase" evidence="2">
    <location>
        <begin position="15"/>
        <end position="427"/>
    </location>
</feature>
<evidence type="ECO:0000256" key="1">
    <source>
        <dbReference type="ARBA" id="ARBA00009199"/>
    </source>
</evidence>
<evidence type="ECO:0000313" key="3">
    <source>
        <dbReference type="EMBL" id="TLQ01045.1"/>
    </source>
</evidence>
<dbReference type="EMBL" id="VAVZ01000002">
    <property type="protein sequence ID" value="TLQ01045.1"/>
    <property type="molecule type" value="Genomic_DNA"/>
</dbReference>
<dbReference type="InterPro" id="IPR023631">
    <property type="entry name" value="Amidase_dom"/>
</dbReference>
<dbReference type="PROSITE" id="PS00571">
    <property type="entry name" value="AMIDASES"/>
    <property type="match status" value="1"/>
</dbReference>
<dbReference type="GO" id="GO:0003824">
    <property type="term" value="F:catalytic activity"/>
    <property type="evidence" value="ECO:0007669"/>
    <property type="project" value="InterPro"/>
</dbReference>
<dbReference type="Gene3D" id="3.90.1300.10">
    <property type="entry name" value="Amidase signature (AS) domain"/>
    <property type="match status" value="1"/>
</dbReference>
<evidence type="ECO:0000259" key="2">
    <source>
        <dbReference type="Pfam" id="PF01425"/>
    </source>
</evidence>
<proteinExistence type="inferred from homology"/>
<dbReference type="InterPro" id="IPR000120">
    <property type="entry name" value="Amidase"/>
</dbReference>
<accession>A0A5R9BKL5</accession>
<dbReference type="InterPro" id="IPR020556">
    <property type="entry name" value="Amidase_CS"/>
</dbReference>
<protein>
    <submittedName>
        <fullName evidence="3">Amidase</fullName>
    </submittedName>
</protein>
<dbReference type="SUPFAM" id="SSF75304">
    <property type="entry name" value="Amidase signature (AS) enzymes"/>
    <property type="match status" value="1"/>
</dbReference>
<name>A0A5R9BKL5_9MICC</name>
<dbReference type="InterPro" id="IPR036928">
    <property type="entry name" value="AS_sf"/>
</dbReference>
<dbReference type="OrthoDB" id="182039at2"/>
<dbReference type="Proteomes" id="UP000310458">
    <property type="component" value="Unassembled WGS sequence"/>
</dbReference>
<keyword evidence="4" id="KW-1185">Reference proteome</keyword>
<gene>
    <name evidence="3" type="ORF">FEF26_00975</name>
</gene>
<comment type="caution">
    <text evidence="3">The sequence shown here is derived from an EMBL/GenBank/DDBJ whole genome shotgun (WGS) entry which is preliminary data.</text>
</comment>
<dbReference type="PANTHER" id="PTHR11895:SF7">
    <property type="entry name" value="GLUTAMYL-TRNA(GLN) AMIDOTRANSFERASE SUBUNIT A, MITOCHONDRIAL"/>
    <property type="match status" value="1"/>
</dbReference>
<reference evidence="3 4" key="1">
    <citation type="submission" date="2019-05" db="EMBL/GenBank/DDBJ databases">
        <title>Nesterenkonia sp. GY074 isolated from the Southern Atlantic Ocean.</title>
        <authorList>
            <person name="Zhang G."/>
        </authorList>
    </citation>
    <scope>NUCLEOTIDE SEQUENCE [LARGE SCALE GENOMIC DNA]</scope>
    <source>
        <strain evidence="3 4">GY074</strain>
    </source>
</reference>
<dbReference type="PANTHER" id="PTHR11895">
    <property type="entry name" value="TRANSAMIDASE"/>
    <property type="match status" value="1"/>
</dbReference>
<organism evidence="3 4">
    <name type="scientific">Nesterenkonia salmonea</name>
    <dbReference type="NCBI Taxonomy" id="1804987"/>
    <lineage>
        <taxon>Bacteria</taxon>
        <taxon>Bacillati</taxon>
        <taxon>Actinomycetota</taxon>
        <taxon>Actinomycetes</taxon>
        <taxon>Micrococcales</taxon>
        <taxon>Micrococcaceae</taxon>
        <taxon>Nesterenkonia</taxon>
    </lineage>
</organism>
<dbReference type="RefSeq" id="WP_138251670.1">
    <property type="nucleotide sequence ID" value="NZ_VAVZ01000002.1"/>
</dbReference>
<sequence length="440" mass="46049">MTGAKPTSAQQVDQALAALETYAELNTFCHVDPEGAHRAAAASDKRWAAGVPFSAIDGTPISIKDNLFVGGMPATWGSKKWVGFVPQADDIVVERLRAAGAVILGKTNTPEFAMSANTDNLIFGVTRNPQDMGLTPGGSSGGASASVAAGITEFAVGTDSGGSIRAPASLTGIYGLRPTNGAVPRAYGFPPMALDFQVIGLLAKTLAKLKQYFELVAGPDVRDPASLLVPGYIPRSQVKVALVRGVNGEPVDPEALERLDEASEQLSQAEDVVLAPGHAPYEIDEIRRLWGILTAVGSASALRHAHDQNAELSEGVRILSGGAEEISSADYGNAVNQVSAVRRSISAAWGDADVYMMPVIPTAAWAADAGSPATVAGQPAVPGAISAFMAWVNLMGYPALSVPVRRYPDGRHFGVQLVARPGQERTLFRLAEKLLSLYPV</sequence>
<dbReference type="Pfam" id="PF01425">
    <property type="entry name" value="Amidase"/>
    <property type="match status" value="1"/>
</dbReference>
<dbReference type="AlphaFoldDB" id="A0A5R9BKL5"/>